<reference evidence="11 12" key="1">
    <citation type="submission" date="2023-07" db="EMBL/GenBank/DDBJ databases">
        <authorList>
            <person name="Lian W.-H."/>
        </authorList>
    </citation>
    <scope>NUCLEOTIDE SEQUENCE [LARGE SCALE GENOMIC DNA]</scope>
    <source>
        <strain evidence="11 12">SYSU DXS3180</strain>
    </source>
</reference>
<evidence type="ECO:0000256" key="5">
    <source>
        <dbReference type="ARBA" id="ARBA00022741"/>
    </source>
</evidence>
<keyword evidence="9" id="KW-0472">Membrane</keyword>
<dbReference type="Proteomes" id="UP001560573">
    <property type="component" value="Unassembled WGS sequence"/>
</dbReference>
<feature type="transmembrane region" description="Helical" evidence="9">
    <location>
        <begin position="145"/>
        <end position="164"/>
    </location>
</feature>
<gene>
    <name evidence="11" type="ORF">QTN47_25985</name>
</gene>
<evidence type="ECO:0000256" key="1">
    <source>
        <dbReference type="ARBA" id="ARBA00000085"/>
    </source>
</evidence>
<dbReference type="InterPro" id="IPR005467">
    <property type="entry name" value="His_kinase_dom"/>
</dbReference>
<dbReference type="Pfam" id="PF02518">
    <property type="entry name" value="HATPase_c"/>
    <property type="match status" value="1"/>
</dbReference>
<evidence type="ECO:0000259" key="10">
    <source>
        <dbReference type="PROSITE" id="PS50109"/>
    </source>
</evidence>
<evidence type="ECO:0000256" key="3">
    <source>
        <dbReference type="ARBA" id="ARBA00022553"/>
    </source>
</evidence>
<keyword evidence="5" id="KW-0547">Nucleotide-binding</keyword>
<keyword evidence="7" id="KW-0067">ATP-binding</keyword>
<comment type="caution">
    <text evidence="11">The sequence shown here is derived from an EMBL/GenBank/DDBJ whole genome shotgun (WGS) entry which is preliminary data.</text>
</comment>
<evidence type="ECO:0000256" key="9">
    <source>
        <dbReference type="SAM" id="Phobius"/>
    </source>
</evidence>
<dbReference type="EMBL" id="JAULBC010000012">
    <property type="protein sequence ID" value="MEX6690986.1"/>
    <property type="molecule type" value="Genomic_DNA"/>
</dbReference>
<dbReference type="PROSITE" id="PS50109">
    <property type="entry name" value="HIS_KIN"/>
    <property type="match status" value="1"/>
</dbReference>
<comment type="catalytic activity">
    <reaction evidence="1">
        <text>ATP + protein L-histidine = ADP + protein N-phospho-L-histidine.</text>
        <dbReference type="EC" id="2.7.13.3"/>
    </reaction>
</comment>
<dbReference type="EC" id="2.7.13.3" evidence="2"/>
<evidence type="ECO:0000256" key="8">
    <source>
        <dbReference type="ARBA" id="ARBA00023012"/>
    </source>
</evidence>
<keyword evidence="9" id="KW-0812">Transmembrane</keyword>
<sequence length="386" mass="44155">MIKQWLNWRTLLAFIAIIIVSGTIWYSQYLANKIAIDETRRVESWVEAQRTIMQAPDEANLNLAIKISSENEDIPIIETNEKDSITNNYLNLDTIKVKEDAGYLLHKLKEFKRLHAPIVMVLTKSPYTANKYYYGKSKLQSQVRYYPIVQLIIVTLFIIVTIIAQQTTYRSRQNQLWVGMAKETAHQLGTPVTSLKGWIEVLKEIPGTESINPELVKDVNRLELITDRFGKIGSQPQLEERNIISQLQYMVDYMKKRASNRVEFRLDTEGKPEIAAMISPPLFDWVIENLLKNALDAMEGQGKIEVHVAEAPAKITIDVTDSGKGISKANIANVFKPGFTTKKRGWGLGLTLTKRIMKQYHKGDIFIKWSEVGKGTTFRIELVRQN</sequence>
<dbReference type="GO" id="GO:0016301">
    <property type="term" value="F:kinase activity"/>
    <property type="evidence" value="ECO:0007669"/>
    <property type="project" value="UniProtKB-KW"/>
</dbReference>
<keyword evidence="3" id="KW-0597">Phosphoprotein</keyword>
<dbReference type="PANTHER" id="PTHR43065:SF10">
    <property type="entry name" value="PEROXIDE STRESS-ACTIVATED HISTIDINE KINASE MAK3"/>
    <property type="match status" value="1"/>
</dbReference>
<organism evidence="11 12">
    <name type="scientific">Danxiaibacter flavus</name>
    <dbReference type="NCBI Taxonomy" id="3049108"/>
    <lineage>
        <taxon>Bacteria</taxon>
        <taxon>Pseudomonadati</taxon>
        <taxon>Bacteroidota</taxon>
        <taxon>Chitinophagia</taxon>
        <taxon>Chitinophagales</taxon>
        <taxon>Chitinophagaceae</taxon>
        <taxon>Danxiaibacter</taxon>
    </lineage>
</organism>
<keyword evidence="6 11" id="KW-0418">Kinase</keyword>
<evidence type="ECO:0000313" key="11">
    <source>
        <dbReference type="EMBL" id="MEX6690986.1"/>
    </source>
</evidence>
<protein>
    <recommendedName>
        <fullName evidence="2">histidine kinase</fullName>
        <ecNumber evidence="2">2.7.13.3</ecNumber>
    </recommendedName>
</protein>
<name>A0ABV3ZM67_9BACT</name>
<dbReference type="SUPFAM" id="SSF55874">
    <property type="entry name" value="ATPase domain of HSP90 chaperone/DNA topoisomerase II/histidine kinase"/>
    <property type="match status" value="1"/>
</dbReference>
<dbReference type="InterPro" id="IPR004358">
    <property type="entry name" value="Sig_transdc_His_kin-like_C"/>
</dbReference>
<dbReference type="SMART" id="SM00387">
    <property type="entry name" value="HATPase_c"/>
    <property type="match status" value="1"/>
</dbReference>
<dbReference type="RefSeq" id="WP_369332402.1">
    <property type="nucleotide sequence ID" value="NZ_JAULBC010000012.1"/>
</dbReference>
<dbReference type="Gene3D" id="3.30.565.10">
    <property type="entry name" value="Histidine kinase-like ATPase, C-terminal domain"/>
    <property type="match status" value="1"/>
</dbReference>
<evidence type="ECO:0000256" key="2">
    <source>
        <dbReference type="ARBA" id="ARBA00012438"/>
    </source>
</evidence>
<keyword evidence="9" id="KW-1133">Transmembrane helix</keyword>
<evidence type="ECO:0000313" key="12">
    <source>
        <dbReference type="Proteomes" id="UP001560573"/>
    </source>
</evidence>
<evidence type="ECO:0000256" key="6">
    <source>
        <dbReference type="ARBA" id="ARBA00022777"/>
    </source>
</evidence>
<evidence type="ECO:0000256" key="4">
    <source>
        <dbReference type="ARBA" id="ARBA00022679"/>
    </source>
</evidence>
<proteinExistence type="predicted"/>
<accession>A0ABV3ZM67</accession>
<keyword evidence="4" id="KW-0808">Transferase</keyword>
<feature type="transmembrane region" description="Helical" evidence="9">
    <location>
        <begin position="6"/>
        <end position="26"/>
    </location>
</feature>
<dbReference type="InterPro" id="IPR003594">
    <property type="entry name" value="HATPase_dom"/>
</dbReference>
<dbReference type="PRINTS" id="PR00344">
    <property type="entry name" value="BCTRLSENSOR"/>
</dbReference>
<keyword evidence="8" id="KW-0902">Two-component regulatory system</keyword>
<feature type="domain" description="Histidine kinase" evidence="10">
    <location>
        <begin position="183"/>
        <end position="386"/>
    </location>
</feature>
<evidence type="ECO:0000256" key="7">
    <source>
        <dbReference type="ARBA" id="ARBA00022840"/>
    </source>
</evidence>
<dbReference type="InterPro" id="IPR036890">
    <property type="entry name" value="HATPase_C_sf"/>
</dbReference>
<keyword evidence="12" id="KW-1185">Reference proteome</keyword>
<dbReference type="PANTHER" id="PTHR43065">
    <property type="entry name" value="SENSOR HISTIDINE KINASE"/>
    <property type="match status" value="1"/>
</dbReference>